<evidence type="ECO:0000256" key="2">
    <source>
        <dbReference type="ARBA" id="ARBA00012512"/>
    </source>
</evidence>
<evidence type="ECO:0000256" key="3">
    <source>
        <dbReference type="ARBA" id="ARBA00022630"/>
    </source>
</evidence>
<dbReference type="InterPro" id="IPR039799">
    <property type="entry name" value="ALR/ERV"/>
</dbReference>
<reference evidence="8" key="1">
    <citation type="journal article" date="2020" name="Nature">
        <title>Giant virus diversity and host interactions through global metagenomics.</title>
        <authorList>
            <person name="Schulz F."/>
            <person name="Roux S."/>
            <person name="Paez-Espino D."/>
            <person name="Jungbluth S."/>
            <person name="Walsh D.A."/>
            <person name="Denef V.J."/>
            <person name="McMahon K.D."/>
            <person name="Konstantinidis K.T."/>
            <person name="Eloe-Fadrosh E.A."/>
            <person name="Kyrpides N.C."/>
            <person name="Woyke T."/>
        </authorList>
    </citation>
    <scope>NUCLEOTIDE SEQUENCE</scope>
    <source>
        <strain evidence="8">GVMAG-M-3300023184-167</strain>
    </source>
</reference>
<dbReference type="GO" id="GO:0005739">
    <property type="term" value="C:mitochondrion"/>
    <property type="evidence" value="ECO:0007669"/>
    <property type="project" value="TreeGrafter"/>
</dbReference>
<feature type="domain" description="ERV/ALR sulfhydryl oxidase" evidence="7">
    <location>
        <begin position="15"/>
        <end position="119"/>
    </location>
</feature>
<dbReference type="Pfam" id="PF04777">
    <property type="entry name" value="Evr1_Alr"/>
    <property type="match status" value="1"/>
</dbReference>
<comment type="cofactor">
    <cofactor evidence="1">
        <name>FAD</name>
        <dbReference type="ChEBI" id="CHEBI:57692"/>
    </cofactor>
</comment>
<accession>A0A6C0HTA5</accession>
<sequence length="179" mass="21258">MDTFVFNNKDYKSGDGMLTSIWGPALWHFLHTMSFNYPINPTKSEKIQYMNFIKSLEYVLPCKYCRTNLKKNFIELPLRKEDMKSRGTFSKYVYNLHEHINKMLGKTSNLSYEDIRETYEHFRARCTSNSQKKESGCVKPMHGEKSKCILRIVPQIKKTKSFSVDKKCFKRLTKRRKTI</sequence>
<keyword evidence="4" id="KW-0274">FAD</keyword>
<evidence type="ECO:0000313" key="8">
    <source>
        <dbReference type="EMBL" id="QHT83133.1"/>
    </source>
</evidence>
<evidence type="ECO:0000256" key="4">
    <source>
        <dbReference type="ARBA" id="ARBA00022827"/>
    </source>
</evidence>
<dbReference type="AlphaFoldDB" id="A0A6C0HTA5"/>
<evidence type="ECO:0000256" key="5">
    <source>
        <dbReference type="ARBA" id="ARBA00023002"/>
    </source>
</evidence>
<evidence type="ECO:0000256" key="6">
    <source>
        <dbReference type="ARBA" id="ARBA00023157"/>
    </source>
</evidence>
<keyword evidence="3" id="KW-0285">Flavoprotein</keyword>
<dbReference type="PANTHER" id="PTHR12645:SF0">
    <property type="entry name" value="FAD-LINKED SULFHYDRYL OXIDASE ALR"/>
    <property type="match status" value="1"/>
</dbReference>
<protein>
    <recommendedName>
        <fullName evidence="2">thiol oxidase</fullName>
        <ecNumber evidence="2">1.8.3.2</ecNumber>
    </recommendedName>
</protein>
<keyword evidence="5" id="KW-0560">Oxidoreductase</keyword>
<dbReference type="InterPro" id="IPR036774">
    <property type="entry name" value="ERV/ALR_sulphydryl_oxid_sf"/>
</dbReference>
<dbReference type="PROSITE" id="PS51324">
    <property type="entry name" value="ERV_ALR"/>
    <property type="match status" value="1"/>
</dbReference>
<dbReference type="Gene3D" id="1.20.120.310">
    <property type="entry name" value="ERV/ALR sulfhydryl oxidase domain"/>
    <property type="match status" value="1"/>
</dbReference>
<organism evidence="8">
    <name type="scientific">viral metagenome</name>
    <dbReference type="NCBI Taxonomy" id="1070528"/>
    <lineage>
        <taxon>unclassified sequences</taxon>
        <taxon>metagenomes</taxon>
        <taxon>organismal metagenomes</taxon>
    </lineage>
</organism>
<dbReference type="GO" id="GO:0016971">
    <property type="term" value="F:flavin-dependent sulfhydryl oxidase activity"/>
    <property type="evidence" value="ECO:0007669"/>
    <property type="project" value="InterPro"/>
</dbReference>
<keyword evidence="6" id="KW-1015">Disulfide bond</keyword>
<dbReference type="PANTHER" id="PTHR12645">
    <property type="entry name" value="ALR/ERV"/>
    <property type="match status" value="1"/>
</dbReference>
<dbReference type="EC" id="1.8.3.2" evidence="2"/>
<evidence type="ECO:0000256" key="1">
    <source>
        <dbReference type="ARBA" id="ARBA00001974"/>
    </source>
</evidence>
<name>A0A6C0HTA5_9ZZZZ</name>
<evidence type="ECO:0000259" key="7">
    <source>
        <dbReference type="PROSITE" id="PS51324"/>
    </source>
</evidence>
<dbReference type="EMBL" id="MN740006">
    <property type="protein sequence ID" value="QHT83133.1"/>
    <property type="molecule type" value="Genomic_DNA"/>
</dbReference>
<dbReference type="GO" id="GO:0050660">
    <property type="term" value="F:flavin adenine dinucleotide binding"/>
    <property type="evidence" value="ECO:0007669"/>
    <property type="project" value="TreeGrafter"/>
</dbReference>
<proteinExistence type="predicted"/>
<dbReference type="SUPFAM" id="SSF69000">
    <property type="entry name" value="FAD-dependent thiol oxidase"/>
    <property type="match status" value="1"/>
</dbReference>
<dbReference type="InterPro" id="IPR017905">
    <property type="entry name" value="ERV/ALR_sulphydryl_oxidase"/>
</dbReference>